<name>A0A8S1RR78_9CILI</name>
<dbReference type="AlphaFoldDB" id="A0A8S1RR78"/>
<evidence type="ECO:0000313" key="2">
    <source>
        <dbReference type="Proteomes" id="UP000692954"/>
    </source>
</evidence>
<comment type="caution">
    <text evidence="1">The sequence shown here is derived from an EMBL/GenBank/DDBJ whole genome shotgun (WGS) entry which is preliminary data.</text>
</comment>
<proteinExistence type="predicted"/>
<sequence length="291" mass="35464">MKNQLQQMKMRFHQKCKKQVLNQKKYLQPFDQKFVNRQNFEQIQFQEAELDQQLIENQAWYNLIQEQHISSEREFTKLTFAAIERGLKVIRKEEKRMESEAKFLKSQTKHLENFLKNKSNIINNYLFSSLDYKLFPDNHNQIQIMNQLQFLEIIELLWVKNEHSEYTVEIFNKINQTIAITANYPTRNGMIIFNKCMKKITELNQVKKFFCLNDKCKTQQFLQLFNYQRIQIKSKQIKCKISQCLMQKINHWLPSFLVFFFLKNSPHFFMTNLFLNYKNIKINCQYLIEVY</sequence>
<organism evidence="1 2">
    <name type="scientific">Paramecium sonneborni</name>
    <dbReference type="NCBI Taxonomy" id="65129"/>
    <lineage>
        <taxon>Eukaryota</taxon>
        <taxon>Sar</taxon>
        <taxon>Alveolata</taxon>
        <taxon>Ciliophora</taxon>
        <taxon>Intramacronucleata</taxon>
        <taxon>Oligohymenophorea</taxon>
        <taxon>Peniculida</taxon>
        <taxon>Parameciidae</taxon>
        <taxon>Paramecium</taxon>
    </lineage>
</organism>
<gene>
    <name evidence="1" type="ORF">PSON_ATCC_30995.1.T2330007</name>
</gene>
<keyword evidence="2" id="KW-1185">Reference proteome</keyword>
<reference evidence="1" key="1">
    <citation type="submission" date="2021-01" db="EMBL/GenBank/DDBJ databases">
        <authorList>
            <consortium name="Genoscope - CEA"/>
            <person name="William W."/>
        </authorList>
    </citation>
    <scope>NUCLEOTIDE SEQUENCE</scope>
</reference>
<accession>A0A8S1RR78</accession>
<evidence type="ECO:0000313" key="1">
    <source>
        <dbReference type="EMBL" id="CAD8129609.1"/>
    </source>
</evidence>
<protein>
    <submittedName>
        <fullName evidence="1">Uncharacterized protein</fullName>
    </submittedName>
</protein>
<dbReference type="EMBL" id="CAJJDN010000233">
    <property type="protein sequence ID" value="CAD8129609.1"/>
    <property type="molecule type" value="Genomic_DNA"/>
</dbReference>
<dbReference type="Proteomes" id="UP000692954">
    <property type="component" value="Unassembled WGS sequence"/>
</dbReference>